<dbReference type="Gene3D" id="1.10.443.10">
    <property type="entry name" value="Intergrase catalytic core"/>
    <property type="match status" value="1"/>
</dbReference>
<dbReference type="GO" id="GO:0006310">
    <property type="term" value="P:DNA recombination"/>
    <property type="evidence" value="ECO:0007669"/>
    <property type="project" value="UniProtKB-KW"/>
</dbReference>
<dbReference type="Pfam" id="PF00589">
    <property type="entry name" value="Phage_integrase"/>
    <property type="match status" value="1"/>
</dbReference>
<reference evidence="4" key="1">
    <citation type="submission" date="2019-07" db="EMBL/GenBank/DDBJ databases">
        <title>Complete Genome Sequences of Vibrion rotiferianus strain AM7.</title>
        <authorList>
            <person name="Miyazaki K."/>
            <person name="Wiseschart A."/>
            <person name="Pootanakit K."/>
            <person name="Ishimori K."/>
            <person name="Kitahara K."/>
        </authorList>
    </citation>
    <scope>NUCLEOTIDE SEQUENCE [LARGE SCALE GENOMIC DNA]</scope>
    <source>
        <strain evidence="4">AM7</strain>
        <plasmid evidence="4">pam7 dna</plasmid>
    </source>
</reference>
<evidence type="ECO:0000259" key="2">
    <source>
        <dbReference type="PROSITE" id="PS51898"/>
    </source>
</evidence>
<sequence length="257" mass="29409">MTNLKKSNPFKNRVVRRADGISKNANEKALKKRSALSEAPSFKHYRKMLDTIYLYNPVLSLLFEMQSLTGLRYSDASTLIRNDFYDEVTGNFKPHFEFTPLKTYSLALDRIKNKDKNNSSSEDIEAKARNEAILTIFTNDRIREVIDEVEELNGHIDSQFLFASEHAFSGGNPISIQYANRLLKRLHVDHPDLGFKETGTHSWRKYFATSMVELNGANLVQVQALLGHRDVNTTAKYVSKKKSDLQELIMQMKTEAA</sequence>
<dbReference type="SUPFAM" id="SSF56349">
    <property type="entry name" value="DNA breaking-rejoining enzymes"/>
    <property type="match status" value="1"/>
</dbReference>
<dbReference type="InterPro" id="IPR011010">
    <property type="entry name" value="DNA_brk_join_enz"/>
</dbReference>
<geneLocation type="plasmid" evidence="4">
    <name>pam7 dna</name>
</geneLocation>
<dbReference type="Proteomes" id="UP000315115">
    <property type="component" value="Plasmid pAM7"/>
</dbReference>
<proteinExistence type="predicted"/>
<evidence type="ECO:0000313" key="3">
    <source>
        <dbReference type="EMBL" id="BBL92357.1"/>
    </source>
</evidence>
<name>A0A510IFM8_9VIBR</name>
<feature type="domain" description="Tyr recombinase" evidence="2">
    <location>
        <begin position="31"/>
        <end position="250"/>
    </location>
</feature>
<evidence type="ECO:0000256" key="1">
    <source>
        <dbReference type="ARBA" id="ARBA00023172"/>
    </source>
</evidence>
<keyword evidence="1" id="KW-0233">DNA recombination</keyword>
<accession>A0A510IFM8</accession>
<dbReference type="RefSeq" id="WP_126606573.1">
    <property type="nucleotide sequence ID" value="NZ_AP019800.1"/>
</dbReference>
<protein>
    <recommendedName>
        <fullName evidence="2">Tyr recombinase domain-containing protein</fullName>
    </recommendedName>
</protein>
<dbReference type="CDD" id="cd00397">
    <property type="entry name" value="DNA_BRE_C"/>
    <property type="match status" value="1"/>
</dbReference>
<dbReference type="GO" id="GO:0003677">
    <property type="term" value="F:DNA binding"/>
    <property type="evidence" value="ECO:0007669"/>
    <property type="project" value="InterPro"/>
</dbReference>
<dbReference type="PROSITE" id="PS51898">
    <property type="entry name" value="TYR_RECOMBINASE"/>
    <property type="match status" value="1"/>
</dbReference>
<evidence type="ECO:0000313" key="4">
    <source>
        <dbReference type="Proteomes" id="UP000315115"/>
    </source>
</evidence>
<dbReference type="EMBL" id="AP019800">
    <property type="protein sequence ID" value="BBL92357.1"/>
    <property type="molecule type" value="Genomic_DNA"/>
</dbReference>
<organism evidence="3 4">
    <name type="scientific">Vibrio rotiferianus</name>
    <dbReference type="NCBI Taxonomy" id="190895"/>
    <lineage>
        <taxon>Bacteria</taxon>
        <taxon>Pseudomonadati</taxon>
        <taxon>Pseudomonadota</taxon>
        <taxon>Gammaproteobacteria</taxon>
        <taxon>Vibrionales</taxon>
        <taxon>Vibrionaceae</taxon>
        <taxon>Vibrio</taxon>
    </lineage>
</organism>
<keyword evidence="3" id="KW-0614">Plasmid</keyword>
<gene>
    <name evidence="3" type="ORF">VroAM7_50100</name>
</gene>
<dbReference type="InterPro" id="IPR013762">
    <property type="entry name" value="Integrase-like_cat_sf"/>
</dbReference>
<dbReference type="GO" id="GO:0015074">
    <property type="term" value="P:DNA integration"/>
    <property type="evidence" value="ECO:0007669"/>
    <property type="project" value="InterPro"/>
</dbReference>
<dbReference type="AlphaFoldDB" id="A0A510IFM8"/>
<dbReference type="InterPro" id="IPR002104">
    <property type="entry name" value="Integrase_catalytic"/>
</dbReference>